<organism evidence="5 6">
    <name type="scientific">Sporosarcina globispora</name>
    <name type="common">Bacillus globisporus</name>
    <dbReference type="NCBI Taxonomy" id="1459"/>
    <lineage>
        <taxon>Bacteria</taxon>
        <taxon>Bacillati</taxon>
        <taxon>Bacillota</taxon>
        <taxon>Bacilli</taxon>
        <taxon>Bacillales</taxon>
        <taxon>Caryophanaceae</taxon>
        <taxon>Sporosarcina</taxon>
    </lineage>
</organism>
<dbReference type="InterPro" id="IPR037185">
    <property type="entry name" value="EmrE-like"/>
</dbReference>
<dbReference type="OrthoDB" id="3180815at2"/>
<sequence length="297" mass="31386">MANLKYSLFIFLGACSYGILASIVKLGLQAGHSVPELTGSQYLFGLLLLLLSFPFIKRTKITLKQTAALLLTGGSLSLTGILYGMSLDRIPASIAVVLLFQFTWIGILLEALYERKMPSKAKIISSILLIIGTVFASNLINSGSHPIQADGLIYGLLSAVTFAVFIFASGKAGKGVPTIQRSIFITFGGLLLVAAISGPVLISGGIQLEGLWKFGLLMALFGAIFPIVFFAIGSPHLDSGLATIVGSAELPAAVAAAMLILGERISEAQTFGIVLILIGISIPQFSFKKVSKNRYST</sequence>
<protein>
    <submittedName>
        <fullName evidence="5">Multidrug transporter</fullName>
    </submittedName>
</protein>
<proteinExistence type="inferred from homology"/>
<feature type="transmembrane region" description="Helical" evidence="3">
    <location>
        <begin position="123"/>
        <end position="140"/>
    </location>
</feature>
<comment type="similarity">
    <text evidence="2">Belongs to the EamA transporter family.</text>
</comment>
<dbReference type="SUPFAM" id="SSF103481">
    <property type="entry name" value="Multidrug resistance efflux transporter EmrE"/>
    <property type="match status" value="2"/>
</dbReference>
<feature type="transmembrane region" description="Helical" evidence="3">
    <location>
        <begin position="68"/>
        <end position="86"/>
    </location>
</feature>
<accession>A0A0M0G747</accession>
<name>A0A0M0G747_SPOGL</name>
<dbReference type="EMBL" id="LGUF01000007">
    <property type="protein sequence ID" value="KON85725.1"/>
    <property type="molecule type" value="Genomic_DNA"/>
</dbReference>
<dbReference type="RefSeq" id="WP_053433120.1">
    <property type="nucleotide sequence ID" value="NZ_LGUF01000007.1"/>
</dbReference>
<feature type="transmembrane region" description="Helical" evidence="3">
    <location>
        <begin position="92"/>
        <end position="111"/>
    </location>
</feature>
<feature type="domain" description="EamA" evidence="4">
    <location>
        <begin position="151"/>
        <end position="281"/>
    </location>
</feature>
<evidence type="ECO:0000256" key="3">
    <source>
        <dbReference type="SAM" id="Phobius"/>
    </source>
</evidence>
<dbReference type="Proteomes" id="UP000037109">
    <property type="component" value="Unassembled WGS sequence"/>
</dbReference>
<feature type="transmembrane region" description="Helical" evidence="3">
    <location>
        <begin position="268"/>
        <end position="287"/>
    </location>
</feature>
<dbReference type="AlphaFoldDB" id="A0A0M0G747"/>
<evidence type="ECO:0000256" key="1">
    <source>
        <dbReference type="ARBA" id="ARBA00004127"/>
    </source>
</evidence>
<comment type="subcellular location">
    <subcellularLocation>
        <location evidence="1">Endomembrane system</location>
        <topology evidence="1">Multi-pass membrane protein</topology>
    </subcellularLocation>
</comment>
<evidence type="ECO:0000256" key="2">
    <source>
        <dbReference type="ARBA" id="ARBA00007362"/>
    </source>
</evidence>
<evidence type="ECO:0000313" key="6">
    <source>
        <dbReference type="Proteomes" id="UP000037109"/>
    </source>
</evidence>
<reference evidence="6" key="1">
    <citation type="submission" date="2015-07" db="EMBL/GenBank/DDBJ databases">
        <title>Fjat-10036 dsm4.</title>
        <authorList>
            <person name="Liu B."/>
            <person name="Wang J."/>
            <person name="Zhu Y."/>
            <person name="Liu G."/>
            <person name="Chen Q."/>
            <person name="Chen Z."/>
            <person name="Lan J."/>
            <person name="Che J."/>
            <person name="Ge C."/>
            <person name="Shi H."/>
            <person name="Pan Z."/>
            <person name="Liu X."/>
        </authorList>
    </citation>
    <scope>NUCLEOTIDE SEQUENCE [LARGE SCALE GENOMIC DNA]</scope>
    <source>
        <strain evidence="6">DSM 4</strain>
    </source>
</reference>
<dbReference type="Pfam" id="PF00892">
    <property type="entry name" value="EamA"/>
    <property type="match status" value="2"/>
</dbReference>
<feature type="transmembrane region" description="Helical" evidence="3">
    <location>
        <begin position="214"/>
        <end position="233"/>
    </location>
</feature>
<keyword evidence="3" id="KW-1133">Transmembrane helix</keyword>
<gene>
    <name evidence="5" type="ORF">AF332_02015</name>
</gene>
<evidence type="ECO:0000313" key="5">
    <source>
        <dbReference type="EMBL" id="KON85725.1"/>
    </source>
</evidence>
<feature type="transmembrane region" description="Helical" evidence="3">
    <location>
        <begin position="182"/>
        <end position="202"/>
    </location>
</feature>
<feature type="transmembrane region" description="Helical" evidence="3">
    <location>
        <begin position="7"/>
        <end position="28"/>
    </location>
</feature>
<dbReference type="InterPro" id="IPR000620">
    <property type="entry name" value="EamA_dom"/>
</dbReference>
<feature type="transmembrane region" description="Helical" evidence="3">
    <location>
        <begin position="152"/>
        <end position="170"/>
    </location>
</feature>
<feature type="transmembrane region" description="Helical" evidence="3">
    <location>
        <begin position="240"/>
        <end position="262"/>
    </location>
</feature>
<dbReference type="PATRIC" id="fig|1459.3.peg.429"/>
<keyword evidence="3" id="KW-0812">Transmembrane</keyword>
<keyword evidence="6" id="KW-1185">Reference proteome</keyword>
<dbReference type="GO" id="GO:0016020">
    <property type="term" value="C:membrane"/>
    <property type="evidence" value="ECO:0007669"/>
    <property type="project" value="InterPro"/>
</dbReference>
<keyword evidence="3" id="KW-0472">Membrane</keyword>
<evidence type="ECO:0000259" key="4">
    <source>
        <dbReference type="Pfam" id="PF00892"/>
    </source>
</evidence>
<comment type="caution">
    <text evidence="5">The sequence shown here is derived from an EMBL/GenBank/DDBJ whole genome shotgun (WGS) entry which is preliminary data.</text>
</comment>
<feature type="domain" description="EamA" evidence="4">
    <location>
        <begin position="7"/>
        <end position="136"/>
    </location>
</feature>
<feature type="transmembrane region" description="Helical" evidence="3">
    <location>
        <begin position="40"/>
        <end position="56"/>
    </location>
</feature>